<dbReference type="OrthoDB" id="2126698at2759"/>
<feature type="transmembrane region" description="Helical" evidence="6">
    <location>
        <begin position="252"/>
        <end position="270"/>
    </location>
</feature>
<keyword evidence="5 6" id="KW-0472">Membrane</keyword>
<evidence type="ECO:0000256" key="4">
    <source>
        <dbReference type="ARBA" id="ARBA00022989"/>
    </source>
</evidence>
<dbReference type="GO" id="GO:0016020">
    <property type="term" value="C:membrane"/>
    <property type="evidence" value="ECO:0007669"/>
    <property type="project" value="UniProtKB-SubCell"/>
</dbReference>
<feature type="transmembrane region" description="Helical" evidence="6">
    <location>
        <begin position="212"/>
        <end position="231"/>
    </location>
</feature>
<dbReference type="CDD" id="cd13132">
    <property type="entry name" value="MATE_eukaryotic"/>
    <property type="match status" value="1"/>
</dbReference>
<dbReference type="InterPro" id="IPR045069">
    <property type="entry name" value="MATE_euk"/>
</dbReference>
<evidence type="ECO:0000313" key="7">
    <source>
        <dbReference type="EMBL" id="GFP96975.1"/>
    </source>
</evidence>
<dbReference type="NCBIfam" id="TIGR00797">
    <property type="entry name" value="matE"/>
    <property type="match status" value="1"/>
</dbReference>
<dbReference type="PANTHER" id="PTHR11206">
    <property type="entry name" value="MULTIDRUG RESISTANCE PROTEIN"/>
    <property type="match status" value="1"/>
</dbReference>
<keyword evidence="8" id="KW-1185">Reference proteome</keyword>
<gene>
    <name evidence="7" type="ORF">PHJA_001841600</name>
</gene>
<sequence>MEAEVPLLKGSDGERIWRFTWWGTVSKELNRVNFIALPMIVVTISQYLLRVSPMFMLGHLGELSLSSASIATSFCNVTGYSLLFGMASALETLCGQAYGGEQYQRVGTFTYGAILCLFLVCLPVSILWVYAEKLLIFMGQDPLISAEAGKFAILLIPTLFPYAILQALVRYLQTQSLIFPMLWSALASLCVQLPICWALIFKLNLGSAGGALSVGISYWFNVILLVLYVKYSPTCKKTTATFSKDVFVTMREFFRFAIPSAVMVCLEWWSFELVILLSGVLPNPQLETSVLSICFTVTSLHYHIPYSFGAAASTLVSNELGAGKPEAARVALCAVLVLSVAEFLLASITIYFCRGILGYAFSEEKEVVSYVKEMAPFLCLSIIMDSLQSVLSGVARGSGWQHIGAYVNLGSYYLVGIPVALLLGFVLHLKGEGLWTGLVAGATVQSFSLSLITALTDWEKQARQARERLFAGKSIPESQSI</sequence>
<protein>
    <recommendedName>
        <fullName evidence="6">Protein DETOXIFICATION</fullName>
    </recommendedName>
    <alternativeName>
        <fullName evidence="6">Multidrug and toxic compound extrusion protein</fullName>
    </alternativeName>
</protein>
<dbReference type="GO" id="GO:0015297">
    <property type="term" value="F:antiporter activity"/>
    <property type="evidence" value="ECO:0007669"/>
    <property type="project" value="InterPro"/>
</dbReference>
<dbReference type="EMBL" id="BMAC01000466">
    <property type="protein sequence ID" value="GFP96975.1"/>
    <property type="molecule type" value="Genomic_DNA"/>
</dbReference>
<dbReference type="InterPro" id="IPR002528">
    <property type="entry name" value="MATE_fam"/>
</dbReference>
<dbReference type="GO" id="GO:0042910">
    <property type="term" value="F:xenobiotic transmembrane transporter activity"/>
    <property type="evidence" value="ECO:0007669"/>
    <property type="project" value="InterPro"/>
</dbReference>
<comment type="subcellular location">
    <subcellularLocation>
        <location evidence="1">Membrane</location>
        <topology evidence="1">Multi-pass membrane protein</topology>
    </subcellularLocation>
</comment>
<dbReference type="AlphaFoldDB" id="A0A830CPK4"/>
<feature type="transmembrane region" description="Helical" evidence="6">
    <location>
        <begin position="433"/>
        <end position="456"/>
    </location>
</feature>
<reference evidence="7" key="1">
    <citation type="submission" date="2020-07" db="EMBL/GenBank/DDBJ databases">
        <title>Ethylene signaling mediates host invasion by parasitic plants.</title>
        <authorList>
            <person name="Yoshida S."/>
        </authorList>
    </citation>
    <scope>NUCLEOTIDE SEQUENCE</scope>
    <source>
        <strain evidence="7">Okayama</strain>
    </source>
</reference>
<name>A0A830CPK4_9LAMI</name>
<evidence type="ECO:0000256" key="1">
    <source>
        <dbReference type="ARBA" id="ARBA00004141"/>
    </source>
</evidence>
<feature type="transmembrane region" description="Helical" evidence="6">
    <location>
        <begin position="151"/>
        <end position="169"/>
    </location>
</feature>
<feature type="transmembrane region" description="Helical" evidence="6">
    <location>
        <begin position="69"/>
        <end position="90"/>
    </location>
</feature>
<comment type="caution">
    <text evidence="7">The sequence shown here is derived from an EMBL/GenBank/DDBJ whole genome shotgun (WGS) entry which is preliminary data.</text>
</comment>
<evidence type="ECO:0000256" key="2">
    <source>
        <dbReference type="ARBA" id="ARBA00010199"/>
    </source>
</evidence>
<proteinExistence type="inferred from homology"/>
<dbReference type="Proteomes" id="UP000653305">
    <property type="component" value="Unassembled WGS sequence"/>
</dbReference>
<accession>A0A830CPK4</accession>
<evidence type="ECO:0000256" key="6">
    <source>
        <dbReference type="RuleBase" id="RU004914"/>
    </source>
</evidence>
<dbReference type="GO" id="GO:1990961">
    <property type="term" value="P:xenobiotic detoxification by transmembrane export across the plasma membrane"/>
    <property type="evidence" value="ECO:0007669"/>
    <property type="project" value="InterPro"/>
</dbReference>
<comment type="similarity">
    <text evidence="2 6">Belongs to the multi antimicrobial extrusion (MATE) (TC 2.A.66.1) family.</text>
</comment>
<feature type="transmembrane region" description="Helical" evidence="6">
    <location>
        <begin position="406"/>
        <end position="427"/>
    </location>
</feature>
<evidence type="ECO:0000313" key="8">
    <source>
        <dbReference type="Proteomes" id="UP000653305"/>
    </source>
</evidence>
<evidence type="ECO:0000256" key="3">
    <source>
        <dbReference type="ARBA" id="ARBA00022692"/>
    </source>
</evidence>
<feature type="transmembrane region" description="Helical" evidence="6">
    <location>
        <begin position="181"/>
        <end position="200"/>
    </location>
</feature>
<evidence type="ECO:0000256" key="5">
    <source>
        <dbReference type="ARBA" id="ARBA00023136"/>
    </source>
</evidence>
<keyword evidence="3 6" id="KW-0812">Transmembrane</keyword>
<feature type="transmembrane region" description="Helical" evidence="6">
    <location>
        <begin position="32"/>
        <end position="49"/>
    </location>
</feature>
<organism evidence="7 8">
    <name type="scientific">Phtheirospermum japonicum</name>
    <dbReference type="NCBI Taxonomy" id="374723"/>
    <lineage>
        <taxon>Eukaryota</taxon>
        <taxon>Viridiplantae</taxon>
        <taxon>Streptophyta</taxon>
        <taxon>Embryophyta</taxon>
        <taxon>Tracheophyta</taxon>
        <taxon>Spermatophyta</taxon>
        <taxon>Magnoliopsida</taxon>
        <taxon>eudicotyledons</taxon>
        <taxon>Gunneridae</taxon>
        <taxon>Pentapetalae</taxon>
        <taxon>asterids</taxon>
        <taxon>lamiids</taxon>
        <taxon>Lamiales</taxon>
        <taxon>Orobanchaceae</taxon>
        <taxon>Orobanchaceae incertae sedis</taxon>
        <taxon>Phtheirospermum</taxon>
    </lineage>
</organism>
<feature type="transmembrane region" description="Helical" evidence="6">
    <location>
        <begin position="111"/>
        <end position="131"/>
    </location>
</feature>
<dbReference type="Pfam" id="PF01554">
    <property type="entry name" value="MatE"/>
    <property type="match status" value="2"/>
</dbReference>
<feature type="transmembrane region" description="Helical" evidence="6">
    <location>
        <begin position="328"/>
        <end position="352"/>
    </location>
</feature>
<keyword evidence="4 6" id="KW-1133">Transmembrane helix</keyword>